<dbReference type="GO" id="GO:0005576">
    <property type="term" value="C:extracellular region"/>
    <property type="evidence" value="ECO:0007669"/>
    <property type="project" value="UniProtKB-SubCell"/>
</dbReference>
<dbReference type="CDD" id="cd00035">
    <property type="entry name" value="ChtBD1"/>
    <property type="match status" value="1"/>
</dbReference>
<feature type="disulfide bond" evidence="12">
    <location>
        <begin position="73"/>
        <end position="87"/>
    </location>
</feature>
<dbReference type="InParanoid" id="C7Z3E2"/>
<comment type="similarity">
    <text evidence="3">Belongs to the glycosyl hydrolase 18 family. Chitinase class V subfamily.</text>
</comment>
<accession>C7Z3E2</accession>
<keyword evidence="11" id="KW-0624">Polysaccharide degradation</keyword>
<reference evidence="16 17" key="1">
    <citation type="journal article" date="2009" name="PLoS Genet.">
        <title>The genome of Nectria haematococca: contribution of supernumerary chromosomes to gene expansion.</title>
        <authorList>
            <person name="Coleman J.J."/>
            <person name="Rounsley S.D."/>
            <person name="Rodriguez-Carres M."/>
            <person name="Kuo A."/>
            <person name="Wasmann C.C."/>
            <person name="Grimwood J."/>
            <person name="Schmutz J."/>
            <person name="Taga M."/>
            <person name="White G.J."/>
            <person name="Zhou S."/>
            <person name="Schwartz D.C."/>
            <person name="Freitag M."/>
            <person name="Ma L.J."/>
            <person name="Danchin E.G."/>
            <person name="Henrissat B."/>
            <person name="Coutinho P.M."/>
            <person name="Nelson D.R."/>
            <person name="Straney D."/>
            <person name="Napoli C.A."/>
            <person name="Barker B.M."/>
            <person name="Gribskov M."/>
            <person name="Rep M."/>
            <person name="Kroken S."/>
            <person name="Molnar I."/>
            <person name="Rensing C."/>
            <person name="Kennell J.C."/>
            <person name="Zamora J."/>
            <person name="Farman M.L."/>
            <person name="Selker E.U."/>
            <person name="Salamov A."/>
            <person name="Shapiro H."/>
            <person name="Pangilinan J."/>
            <person name="Lindquist E."/>
            <person name="Lamers C."/>
            <person name="Grigoriev I.V."/>
            <person name="Geiser D.M."/>
            <person name="Covert S.F."/>
            <person name="Temporini E."/>
            <person name="Vanetten H.D."/>
        </authorList>
    </citation>
    <scope>NUCLEOTIDE SEQUENCE [LARGE SCALE GENOMIC DNA]</scope>
    <source>
        <strain evidence="17">ATCC MYA-4622 / CBS 123669 / FGSC 9596 / NRRL 45880 / 77-13-4</strain>
    </source>
</reference>
<gene>
    <name evidence="16" type="ORF">NECHADRAFT_53983</name>
</gene>
<dbReference type="PANTHER" id="PTHR11177">
    <property type="entry name" value="CHITINASE"/>
    <property type="match status" value="1"/>
</dbReference>
<protein>
    <recommendedName>
        <fullName evidence="4">chitinase</fullName>
        <ecNumber evidence="4">3.2.1.14</ecNumber>
    </recommendedName>
</protein>
<dbReference type="GO" id="GO:0008843">
    <property type="term" value="F:endochitinase activity"/>
    <property type="evidence" value="ECO:0007669"/>
    <property type="project" value="UniProtKB-EC"/>
</dbReference>
<dbReference type="eggNOG" id="KOG2806">
    <property type="taxonomic scope" value="Eukaryota"/>
</dbReference>
<dbReference type="EMBL" id="GG698907">
    <property type="protein sequence ID" value="EEU41819.1"/>
    <property type="molecule type" value="Genomic_DNA"/>
</dbReference>
<organism evidence="16 17">
    <name type="scientific">Fusarium vanettenii (strain ATCC MYA-4622 / CBS 123669 / FGSC 9596 / NRRL 45880 / 77-13-4)</name>
    <name type="common">Fusarium solani subsp. pisi</name>
    <dbReference type="NCBI Taxonomy" id="660122"/>
    <lineage>
        <taxon>Eukaryota</taxon>
        <taxon>Fungi</taxon>
        <taxon>Dikarya</taxon>
        <taxon>Ascomycota</taxon>
        <taxon>Pezizomycotina</taxon>
        <taxon>Sordariomycetes</taxon>
        <taxon>Hypocreomycetidae</taxon>
        <taxon>Hypocreales</taxon>
        <taxon>Nectriaceae</taxon>
        <taxon>Fusarium</taxon>
        <taxon>Fusarium solani species complex</taxon>
        <taxon>Fusarium vanettenii</taxon>
    </lineage>
</organism>
<comment type="subcellular location">
    <subcellularLocation>
        <location evidence="2">Secreted</location>
    </subcellularLocation>
</comment>
<evidence type="ECO:0000256" key="13">
    <source>
        <dbReference type="RuleBase" id="RU000489"/>
    </source>
</evidence>
<comment type="caution">
    <text evidence="12">Lacks conserved residue(s) required for the propagation of feature annotation.</text>
</comment>
<keyword evidence="5" id="KW-0964">Secreted</keyword>
<dbReference type="SMART" id="SM00270">
    <property type="entry name" value="ChtBD1"/>
    <property type="match status" value="2"/>
</dbReference>
<dbReference type="GO" id="GO:0006032">
    <property type="term" value="P:chitin catabolic process"/>
    <property type="evidence" value="ECO:0007669"/>
    <property type="project" value="UniProtKB-KW"/>
</dbReference>
<dbReference type="InterPro" id="IPR036861">
    <property type="entry name" value="Endochitinase-like_sf"/>
</dbReference>
<evidence type="ECO:0000313" key="17">
    <source>
        <dbReference type="Proteomes" id="UP000005206"/>
    </source>
</evidence>
<dbReference type="Pfam" id="PF00704">
    <property type="entry name" value="Glyco_hydro_18"/>
    <property type="match status" value="1"/>
</dbReference>
<feature type="non-terminal residue" evidence="16">
    <location>
        <position position="1"/>
    </location>
</feature>
<dbReference type="Pfam" id="PF00187">
    <property type="entry name" value="Chitin_bind_1"/>
    <property type="match status" value="1"/>
</dbReference>
<evidence type="ECO:0000256" key="2">
    <source>
        <dbReference type="ARBA" id="ARBA00004613"/>
    </source>
</evidence>
<proteinExistence type="inferred from homology"/>
<feature type="non-terminal residue" evidence="16">
    <location>
        <position position="570"/>
    </location>
</feature>
<dbReference type="SMART" id="SM00636">
    <property type="entry name" value="Glyco_18"/>
    <property type="match status" value="1"/>
</dbReference>
<dbReference type="SUPFAM" id="SSF54556">
    <property type="entry name" value="Chitinase insertion domain"/>
    <property type="match status" value="1"/>
</dbReference>
<name>C7Z3E2_FUSV7</name>
<dbReference type="InterPro" id="IPR017853">
    <property type="entry name" value="GH"/>
</dbReference>
<sequence length="570" mass="63000">MAADPDDPYSCSEAKPCSNGACCAKTGVCGYGPDSCGTNDESPNDKCWSNCDAHAECGRYAEEPGKTCPLNVCCSRHGFCGMTSEYCDESDNEDESCQSNCSQPGSGGSGGDVQKRVIGYYEAWNWKKKCIGMSMEDIPVNSLTHIYYSFAYIKPETYEIVPMQDEKDGTLTTETFSQFTSLKRKNPSLKAVVALGGWTFNDNNTIWQPVFSDLSSTKEKRATFLDELLKFMNRYGFDGVDIDWEYPGAPDRGGKPDDGENLTKLFKEMRTTFDKTPGKRKEISFTAPTSYWYMRHFDITGSAEAVDYVNVMSYDLHGIWDANNPIGSKVLAHTNLTEIDLALDLFWRGADPGPCTANSGTLAYFEIMDIVDKYDLTPYWDEKDAVKYITWGGDQWVSYDDHDTIQQKIEFANALGLGGLLIWAVDLDNKELDALAAVLHPKGFGAYKDHSTVNPWTELGEGHCTVNDCGTTGCKSGYIEVDKFDCGSYTWKQASVCCPFASAPDPDKCHWRGNGYPCNGQCHPGEVAIASSTTAGGGLICTDGRKFLCCEAEAEKPECRWTDCREECNS</sequence>
<evidence type="ECO:0000256" key="4">
    <source>
        <dbReference type="ARBA" id="ARBA00012729"/>
    </source>
</evidence>
<dbReference type="PANTHER" id="PTHR11177:SF397">
    <property type="entry name" value="CHITINASE"/>
    <property type="match status" value="1"/>
</dbReference>
<dbReference type="InterPro" id="IPR050314">
    <property type="entry name" value="Glycosyl_Hydrlase_18"/>
</dbReference>
<dbReference type="PROSITE" id="PS51910">
    <property type="entry name" value="GH18_2"/>
    <property type="match status" value="1"/>
</dbReference>
<dbReference type="EC" id="3.2.1.14" evidence="4"/>
<evidence type="ECO:0000256" key="3">
    <source>
        <dbReference type="ARBA" id="ARBA00008682"/>
    </source>
</evidence>
<evidence type="ECO:0000256" key="5">
    <source>
        <dbReference type="ARBA" id="ARBA00022525"/>
    </source>
</evidence>
<evidence type="ECO:0000256" key="10">
    <source>
        <dbReference type="ARBA" id="ARBA00023295"/>
    </source>
</evidence>
<dbReference type="HOGENOM" id="CLU_421501_0_0_1"/>
<keyword evidence="7 13" id="KW-0378">Hydrolase</keyword>
<dbReference type="InterPro" id="IPR011583">
    <property type="entry name" value="Chitinase_II/V-like_cat"/>
</dbReference>
<dbReference type="InterPro" id="IPR001223">
    <property type="entry name" value="Glyco_hydro18_cat"/>
</dbReference>
<keyword evidence="10 13" id="KW-0326">Glycosidase</keyword>
<dbReference type="KEGG" id="nhe:NECHADRAFT_53983"/>
<feature type="disulfide bond" evidence="12">
    <location>
        <begin position="68"/>
        <end position="80"/>
    </location>
</feature>
<dbReference type="GO" id="GO:0000272">
    <property type="term" value="P:polysaccharide catabolic process"/>
    <property type="evidence" value="ECO:0007669"/>
    <property type="project" value="UniProtKB-KW"/>
</dbReference>
<comment type="catalytic activity">
    <reaction evidence="1">
        <text>Random endo-hydrolysis of N-acetyl-beta-D-glucosaminide (1-&gt;4)-beta-linkages in chitin and chitodextrins.</text>
        <dbReference type="EC" id="3.2.1.14"/>
    </reaction>
</comment>
<keyword evidence="9" id="KW-0119">Carbohydrate metabolism</keyword>
<dbReference type="Gene3D" id="3.10.50.10">
    <property type="match status" value="1"/>
</dbReference>
<dbReference type="InterPro" id="IPR001579">
    <property type="entry name" value="Glyco_hydro_18_chit_AS"/>
</dbReference>
<dbReference type="GeneID" id="9676345"/>
<dbReference type="OMA" id="SQNDKRN"/>
<feature type="domain" description="GH18" evidence="15">
    <location>
        <begin position="115"/>
        <end position="442"/>
    </location>
</feature>
<keyword evidence="8" id="KW-0146">Chitin degradation</keyword>
<feature type="domain" description="Chitin-binding type-1" evidence="14">
    <location>
        <begin position="54"/>
        <end position="103"/>
    </location>
</feature>
<evidence type="ECO:0000256" key="7">
    <source>
        <dbReference type="ARBA" id="ARBA00022801"/>
    </source>
</evidence>
<dbReference type="InterPro" id="IPR001002">
    <property type="entry name" value="Chitin-bd_1"/>
</dbReference>
<dbReference type="InterPro" id="IPR018371">
    <property type="entry name" value="Chitin-binding_1_CS"/>
</dbReference>
<dbReference type="VEuPathDB" id="FungiDB:NECHADRAFT_53983"/>
<keyword evidence="17" id="KW-1185">Reference proteome</keyword>
<evidence type="ECO:0000259" key="14">
    <source>
        <dbReference type="PROSITE" id="PS50941"/>
    </source>
</evidence>
<evidence type="ECO:0000313" key="16">
    <source>
        <dbReference type="EMBL" id="EEU41819.1"/>
    </source>
</evidence>
<evidence type="ECO:0000256" key="12">
    <source>
        <dbReference type="PROSITE-ProRule" id="PRU00261"/>
    </source>
</evidence>
<evidence type="ECO:0000256" key="9">
    <source>
        <dbReference type="ARBA" id="ARBA00023277"/>
    </source>
</evidence>
<dbReference type="InterPro" id="IPR029070">
    <property type="entry name" value="Chitinase_insertion_sf"/>
</dbReference>
<dbReference type="Proteomes" id="UP000005206">
    <property type="component" value="Chromosome 12"/>
</dbReference>
<feature type="disulfide bond" evidence="12">
    <location>
        <begin position="97"/>
        <end position="101"/>
    </location>
</feature>
<dbReference type="AlphaFoldDB" id="C7Z3E2"/>
<keyword evidence="6 12" id="KW-0147">Chitin-binding</keyword>
<dbReference type="SUPFAM" id="SSF57016">
    <property type="entry name" value="Plant lectins/antimicrobial peptides"/>
    <property type="match status" value="1"/>
</dbReference>
<dbReference type="Gene3D" id="3.30.60.10">
    <property type="entry name" value="Endochitinase-like"/>
    <property type="match status" value="1"/>
</dbReference>
<evidence type="ECO:0000259" key="15">
    <source>
        <dbReference type="PROSITE" id="PS51910"/>
    </source>
</evidence>
<evidence type="ECO:0000256" key="6">
    <source>
        <dbReference type="ARBA" id="ARBA00022669"/>
    </source>
</evidence>
<dbReference type="SUPFAM" id="SSF51445">
    <property type="entry name" value="(Trans)glycosidases"/>
    <property type="match status" value="1"/>
</dbReference>
<dbReference type="GO" id="GO:0008061">
    <property type="term" value="F:chitin binding"/>
    <property type="evidence" value="ECO:0007669"/>
    <property type="project" value="UniProtKB-UniRule"/>
</dbReference>
<dbReference type="PROSITE" id="PS01095">
    <property type="entry name" value="GH18_1"/>
    <property type="match status" value="1"/>
</dbReference>
<evidence type="ECO:0000256" key="1">
    <source>
        <dbReference type="ARBA" id="ARBA00000822"/>
    </source>
</evidence>
<dbReference type="PROSITE" id="PS00026">
    <property type="entry name" value="CHIT_BIND_I_1"/>
    <property type="match status" value="1"/>
</dbReference>
<evidence type="ECO:0000256" key="11">
    <source>
        <dbReference type="ARBA" id="ARBA00023326"/>
    </source>
</evidence>
<keyword evidence="12" id="KW-1015">Disulfide bond</keyword>
<dbReference type="PROSITE" id="PS50941">
    <property type="entry name" value="CHIT_BIND_I_2"/>
    <property type="match status" value="1"/>
</dbReference>
<evidence type="ECO:0000256" key="8">
    <source>
        <dbReference type="ARBA" id="ARBA00023024"/>
    </source>
</evidence>
<dbReference type="OrthoDB" id="73875at2759"/>
<dbReference type="RefSeq" id="XP_003047532.1">
    <property type="nucleotide sequence ID" value="XM_003047486.1"/>
</dbReference>
<dbReference type="STRING" id="660122.C7Z3E2"/>
<dbReference type="Gene3D" id="3.20.20.80">
    <property type="entry name" value="Glycosidases"/>
    <property type="match status" value="2"/>
</dbReference>